<accession>A0A0L0GF39</accession>
<feature type="compositionally biased region" description="Polar residues" evidence="2">
    <location>
        <begin position="568"/>
        <end position="579"/>
    </location>
</feature>
<protein>
    <recommendedName>
        <fullName evidence="3">Helicase C-terminal domain-containing protein</fullName>
    </recommendedName>
</protein>
<evidence type="ECO:0000259" key="3">
    <source>
        <dbReference type="PROSITE" id="PS51194"/>
    </source>
</evidence>
<feature type="compositionally biased region" description="Polar residues" evidence="2">
    <location>
        <begin position="492"/>
        <end position="501"/>
    </location>
</feature>
<feature type="compositionally biased region" description="Polar residues" evidence="2">
    <location>
        <begin position="359"/>
        <end position="372"/>
    </location>
</feature>
<feature type="compositionally biased region" description="Low complexity" evidence="2">
    <location>
        <begin position="518"/>
        <end position="529"/>
    </location>
</feature>
<feature type="non-terminal residue" evidence="4">
    <location>
        <position position="1"/>
    </location>
</feature>
<keyword evidence="5" id="KW-1185">Reference proteome</keyword>
<dbReference type="Proteomes" id="UP000054560">
    <property type="component" value="Unassembled WGS sequence"/>
</dbReference>
<feature type="compositionally biased region" description="Basic and acidic residues" evidence="2">
    <location>
        <begin position="128"/>
        <end position="140"/>
    </location>
</feature>
<dbReference type="SUPFAM" id="SSF52540">
    <property type="entry name" value="P-loop containing nucleoside triphosphate hydrolases"/>
    <property type="match status" value="1"/>
</dbReference>
<gene>
    <name evidence="4" type="ORF">SARC_00375</name>
</gene>
<feature type="compositionally biased region" description="Basic residues" evidence="2">
    <location>
        <begin position="388"/>
        <end position="405"/>
    </location>
</feature>
<keyword evidence="1" id="KW-0378">Hydrolase</keyword>
<dbReference type="GeneID" id="25900879"/>
<evidence type="ECO:0000313" key="5">
    <source>
        <dbReference type="Proteomes" id="UP000054560"/>
    </source>
</evidence>
<feature type="region of interest" description="Disordered" evidence="2">
    <location>
        <begin position="356"/>
        <end position="424"/>
    </location>
</feature>
<dbReference type="InterPro" id="IPR027417">
    <property type="entry name" value="P-loop_NTPase"/>
</dbReference>
<reference evidence="4 5" key="1">
    <citation type="submission" date="2011-02" db="EMBL/GenBank/DDBJ databases">
        <title>The Genome Sequence of Sphaeroforma arctica JP610.</title>
        <authorList>
            <consortium name="The Broad Institute Genome Sequencing Platform"/>
            <person name="Russ C."/>
            <person name="Cuomo C."/>
            <person name="Young S.K."/>
            <person name="Zeng Q."/>
            <person name="Gargeya S."/>
            <person name="Alvarado L."/>
            <person name="Berlin A."/>
            <person name="Chapman S.B."/>
            <person name="Chen Z."/>
            <person name="Freedman E."/>
            <person name="Gellesch M."/>
            <person name="Goldberg J."/>
            <person name="Griggs A."/>
            <person name="Gujja S."/>
            <person name="Heilman E."/>
            <person name="Heiman D."/>
            <person name="Howarth C."/>
            <person name="Mehta T."/>
            <person name="Neiman D."/>
            <person name="Pearson M."/>
            <person name="Roberts A."/>
            <person name="Saif S."/>
            <person name="Shea T."/>
            <person name="Shenoy N."/>
            <person name="Sisk P."/>
            <person name="Stolte C."/>
            <person name="Sykes S."/>
            <person name="White J."/>
            <person name="Yandava C."/>
            <person name="Burger G."/>
            <person name="Gray M.W."/>
            <person name="Holland P.W.H."/>
            <person name="King N."/>
            <person name="Lang F.B.F."/>
            <person name="Roger A.J."/>
            <person name="Ruiz-Trillo I."/>
            <person name="Haas B."/>
            <person name="Nusbaum C."/>
            <person name="Birren B."/>
        </authorList>
    </citation>
    <scope>NUCLEOTIDE SEQUENCE [LARGE SCALE GENOMIC DNA]</scope>
    <source>
        <strain evidence="4 5">JP610</strain>
    </source>
</reference>
<feature type="compositionally biased region" description="Basic and acidic residues" evidence="2">
    <location>
        <begin position="502"/>
        <end position="515"/>
    </location>
</feature>
<feature type="compositionally biased region" description="Basic residues" evidence="2">
    <location>
        <begin position="116"/>
        <end position="127"/>
    </location>
</feature>
<feature type="domain" description="Helicase C-terminal" evidence="3">
    <location>
        <begin position="1"/>
        <end position="95"/>
    </location>
</feature>
<dbReference type="Pfam" id="PF00271">
    <property type="entry name" value="Helicase_C"/>
    <property type="match status" value="1"/>
</dbReference>
<dbReference type="GO" id="GO:0016787">
    <property type="term" value="F:hydrolase activity"/>
    <property type="evidence" value="ECO:0007669"/>
    <property type="project" value="UniProtKB-KW"/>
</dbReference>
<evidence type="ECO:0000313" key="4">
    <source>
        <dbReference type="EMBL" id="KNC87489.1"/>
    </source>
</evidence>
<dbReference type="InterPro" id="IPR001650">
    <property type="entry name" value="Helicase_C-like"/>
</dbReference>
<dbReference type="STRING" id="667725.A0A0L0GF39"/>
<dbReference type="eggNOG" id="KOG0701">
    <property type="taxonomic scope" value="Eukaryota"/>
</dbReference>
<dbReference type="RefSeq" id="XP_014161391.1">
    <property type="nucleotide sequence ID" value="XM_014305916.1"/>
</dbReference>
<feature type="region of interest" description="Disordered" evidence="2">
    <location>
        <begin position="183"/>
        <end position="204"/>
    </location>
</feature>
<dbReference type="Gene3D" id="3.40.50.300">
    <property type="entry name" value="P-loop containing nucleotide triphosphate hydrolases"/>
    <property type="match status" value="1"/>
</dbReference>
<feature type="region of interest" description="Disordered" evidence="2">
    <location>
        <begin position="265"/>
        <end position="288"/>
    </location>
</feature>
<dbReference type="AlphaFoldDB" id="A0A0L0GF39"/>
<dbReference type="PANTHER" id="PTHR14950">
    <property type="entry name" value="DICER-RELATED"/>
    <property type="match status" value="1"/>
</dbReference>
<name>A0A0L0GF39_9EUKA</name>
<dbReference type="PROSITE" id="PS51194">
    <property type="entry name" value="HELICASE_CTER"/>
    <property type="match status" value="1"/>
</dbReference>
<proteinExistence type="predicted"/>
<dbReference type="OrthoDB" id="416741at2759"/>
<sequence>VLADFASGSVCVLLSTSVTGEGLDIPSANTVIRFDSILTPTSLVQSRGRARAHDSRFVVMGDGLARRKSVRHMHTGELAQMAAIHAIAKEARSNGGVESDTWSTDEGAVERENARATRKTRAAKRARERAEGLGREERREGAVPEWDGTFVYGPKHLKAGGEYIVVMGTDTGDVNACTVRNGTDGAHESANAHESTPAHEHEHVQGYIKAGEPAQAEDNGTYKHVEGGLAEIEGESTPLQYGEYERGETSGDAQLCTQGQLEARTRVGSHNTREGASRSHSPTEPTVTRNHAKEFLTRMAQSTNTAGAPGSRERGVCDSMQQTTRTHAPPVSTQAQGVGLNDATPVTVRTARTYVSAEQRASSHTASFTQAHQPRPLPRTPTHETPTHKTHTHKTHTHSHPHTHTLPRSERELMHSPPLSQRHSRLHTLCNQTQDGKNQVYSRENQVYRDRSEDTGVQADVSQSVYALLFSSDEDDDKAAVPLSKRYDEPTYQPSEAPSTPTRDHGTDVHAEHHVTRTQPTATHAQHTTAHPHERLARAQDMPTRANIANCVSTPRPTASARARVDTHSNANSSTAMQRQTHKAHETNGLRVCVCVCGRDRDTNTSTVCA</sequence>
<feature type="compositionally biased region" description="Basic and acidic residues" evidence="2">
    <location>
        <begin position="185"/>
        <end position="204"/>
    </location>
</feature>
<evidence type="ECO:0000256" key="1">
    <source>
        <dbReference type="ARBA" id="ARBA00022801"/>
    </source>
</evidence>
<dbReference type="EMBL" id="KQ241607">
    <property type="protein sequence ID" value="KNC87489.1"/>
    <property type="molecule type" value="Genomic_DNA"/>
</dbReference>
<evidence type="ECO:0000256" key="2">
    <source>
        <dbReference type="SAM" id="MobiDB-lite"/>
    </source>
</evidence>
<organism evidence="4 5">
    <name type="scientific">Sphaeroforma arctica JP610</name>
    <dbReference type="NCBI Taxonomy" id="667725"/>
    <lineage>
        <taxon>Eukaryota</taxon>
        <taxon>Ichthyosporea</taxon>
        <taxon>Ichthyophonida</taxon>
        <taxon>Sphaeroforma</taxon>
    </lineage>
</organism>
<feature type="region of interest" description="Disordered" evidence="2">
    <location>
        <begin position="94"/>
        <end position="140"/>
    </location>
</feature>
<feature type="compositionally biased region" description="Polar residues" evidence="2">
    <location>
        <begin position="278"/>
        <end position="288"/>
    </location>
</feature>
<feature type="region of interest" description="Disordered" evidence="2">
    <location>
        <begin position="483"/>
        <end position="584"/>
    </location>
</feature>